<keyword evidence="3" id="KW-0547">Nucleotide-binding</keyword>
<dbReference type="PANTHER" id="PTHR21340">
    <property type="entry name" value="DIADENOSINE 5,5-P1,P4-TETRAPHOSPHATE PYROPHOSPHOHYDROLASE MUTT"/>
    <property type="match status" value="1"/>
</dbReference>
<dbReference type="PROSITE" id="PS51462">
    <property type="entry name" value="NUDIX"/>
    <property type="match status" value="1"/>
</dbReference>
<comment type="similarity">
    <text evidence="1">Belongs to the Nudix hydrolase family.</text>
</comment>
<comment type="caution">
    <text evidence="7">The sequence shown here is derived from an EMBL/GenBank/DDBJ whole genome shotgun (WGS) entry which is preliminary data.</text>
</comment>
<keyword evidence="8" id="KW-1185">Reference proteome</keyword>
<feature type="domain" description="Nudix hydrolase" evidence="6">
    <location>
        <begin position="3"/>
        <end position="135"/>
    </location>
</feature>
<name>A0ABD2VVV9_9HYME</name>
<dbReference type="AlphaFoldDB" id="A0ABD2VVV9"/>
<protein>
    <recommendedName>
        <fullName evidence="2">Bis(5'-nucleosyl)-tetraphosphatase [asymmetrical]</fullName>
    </recommendedName>
    <alternativeName>
        <fullName evidence="5">Diadenosine 5',5'''-P1,P4-tetraphosphate asymmetrical hydrolase</fullName>
    </alternativeName>
</protein>
<evidence type="ECO:0000313" key="8">
    <source>
        <dbReference type="Proteomes" id="UP001627154"/>
    </source>
</evidence>
<reference evidence="7 8" key="1">
    <citation type="journal article" date="2024" name="bioRxiv">
        <title>A reference genome for Trichogramma kaykai: A tiny desert-dwelling parasitoid wasp with competing sex-ratio distorters.</title>
        <authorList>
            <person name="Culotta J."/>
            <person name="Lindsey A.R."/>
        </authorList>
    </citation>
    <scope>NUCLEOTIDE SEQUENCE [LARGE SCALE GENOMIC DNA]</scope>
    <source>
        <strain evidence="7 8">KSX58</strain>
    </source>
</reference>
<evidence type="ECO:0000256" key="5">
    <source>
        <dbReference type="ARBA" id="ARBA00032644"/>
    </source>
</evidence>
<evidence type="ECO:0000313" key="7">
    <source>
        <dbReference type="EMBL" id="KAL3384723.1"/>
    </source>
</evidence>
<sequence length="143" mass="16826">MSRPFRSCGFIIFRRVLPNVEYLLMQASYGQHNWTPPKGFVDPGENDMQTAYRETQEEAGFSKEDLKVYEDCKLELKYEVRGKMKTVIYWLAELLDKSKDVQMSREHQDYKWLRLAEACELSGYKDMQAALRSCDDYISKSVL</sequence>
<dbReference type="InterPro" id="IPR020084">
    <property type="entry name" value="NUDIX_hydrolase_CS"/>
</dbReference>
<proteinExistence type="inferred from homology"/>
<dbReference type="GO" id="GO:0000166">
    <property type="term" value="F:nucleotide binding"/>
    <property type="evidence" value="ECO:0007669"/>
    <property type="project" value="UniProtKB-KW"/>
</dbReference>
<evidence type="ECO:0000256" key="1">
    <source>
        <dbReference type="ARBA" id="ARBA00005582"/>
    </source>
</evidence>
<dbReference type="PROSITE" id="PS00893">
    <property type="entry name" value="NUDIX_BOX"/>
    <property type="match status" value="1"/>
</dbReference>
<dbReference type="InterPro" id="IPR051325">
    <property type="entry name" value="Nudix_hydrolase_domain"/>
</dbReference>
<dbReference type="Gene3D" id="3.90.79.10">
    <property type="entry name" value="Nucleoside Triphosphate Pyrophosphohydrolase"/>
    <property type="match status" value="1"/>
</dbReference>
<organism evidence="7 8">
    <name type="scientific">Trichogramma kaykai</name>
    <dbReference type="NCBI Taxonomy" id="54128"/>
    <lineage>
        <taxon>Eukaryota</taxon>
        <taxon>Metazoa</taxon>
        <taxon>Ecdysozoa</taxon>
        <taxon>Arthropoda</taxon>
        <taxon>Hexapoda</taxon>
        <taxon>Insecta</taxon>
        <taxon>Pterygota</taxon>
        <taxon>Neoptera</taxon>
        <taxon>Endopterygota</taxon>
        <taxon>Hymenoptera</taxon>
        <taxon>Apocrita</taxon>
        <taxon>Proctotrupomorpha</taxon>
        <taxon>Chalcidoidea</taxon>
        <taxon>Trichogrammatidae</taxon>
        <taxon>Trichogramma</taxon>
    </lineage>
</organism>
<dbReference type="SUPFAM" id="SSF55811">
    <property type="entry name" value="Nudix"/>
    <property type="match status" value="1"/>
</dbReference>
<dbReference type="Pfam" id="PF00293">
    <property type="entry name" value="NUDIX"/>
    <property type="match status" value="1"/>
</dbReference>
<accession>A0ABD2VVV9</accession>
<dbReference type="InterPro" id="IPR000086">
    <property type="entry name" value="NUDIX_hydrolase_dom"/>
</dbReference>
<evidence type="ECO:0000259" key="6">
    <source>
        <dbReference type="PROSITE" id="PS51462"/>
    </source>
</evidence>
<dbReference type="CDD" id="cd03428">
    <property type="entry name" value="NUDIX_Ap4A_Nudt2"/>
    <property type="match status" value="1"/>
</dbReference>
<dbReference type="InterPro" id="IPR015797">
    <property type="entry name" value="NUDIX_hydrolase-like_dom_sf"/>
</dbReference>
<dbReference type="EMBL" id="JBJJXI010000169">
    <property type="protein sequence ID" value="KAL3384723.1"/>
    <property type="molecule type" value="Genomic_DNA"/>
</dbReference>
<dbReference type="PANTHER" id="PTHR21340:SF0">
    <property type="entry name" value="BIS(5'-NUCLEOSYL)-TETRAPHOSPHATASE [ASYMMETRICAL]"/>
    <property type="match status" value="1"/>
</dbReference>
<evidence type="ECO:0000256" key="4">
    <source>
        <dbReference type="ARBA" id="ARBA00022801"/>
    </source>
</evidence>
<dbReference type="Proteomes" id="UP001627154">
    <property type="component" value="Unassembled WGS sequence"/>
</dbReference>
<evidence type="ECO:0000256" key="2">
    <source>
        <dbReference type="ARBA" id="ARBA00018911"/>
    </source>
</evidence>
<keyword evidence="4" id="KW-0378">Hydrolase</keyword>
<evidence type="ECO:0000256" key="3">
    <source>
        <dbReference type="ARBA" id="ARBA00022741"/>
    </source>
</evidence>
<dbReference type="InterPro" id="IPR003565">
    <property type="entry name" value="Tetra_PHTase"/>
</dbReference>
<gene>
    <name evidence="7" type="ORF">TKK_019544</name>
</gene>
<dbReference type="PRINTS" id="PR01405">
    <property type="entry name" value="TETRPHPHTASE"/>
</dbReference>
<dbReference type="GO" id="GO:0016787">
    <property type="term" value="F:hydrolase activity"/>
    <property type="evidence" value="ECO:0007669"/>
    <property type="project" value="UniProtKB-KW"/>
</dbReference>